<name>A0A9N9US95_9HYPO</name>
<reference evidence="3" key="1">
    <citation type="submission" date="2019-06" db="EMBL/GenBank/DDBJ databases">
        <authorList>
            <person name="Broberg M."/>
        </authorList>
    </citation>
    <scope>NUCLEOTIDE SEQUENCE [LARGE SCALE GENOMIC DNA]</scope>
</reference>
<proteinExistence type="predicted"/>
<evidence type="ECO:0000256" key="1">
    <source>
        <dbReference type="SAM" id="MobiDB-lite"/>
    </source>
</evidence>
<dbReference type="Proteomes" id="UP000754883">
    <property type="component" value="Unassembled WGS sequence"/>
</dbReference>
<protein>
    <submittedName>
        <fullName evidence="2">Uncharacterized protein</fullName>
    </submittedName>
</protein>
<feature type="region of interest" description="Disordered" evidence="1">
    <location>
        <begin position="137"/>
        <end position="214"/>
    </location>
</feature>
<dbReference type="EMBL" id="CABFNO020001560">
    <property type="protein sequence ID" value="CAH0001456.1"/>
    <property type="molecule type" value="Genomic_DNA"/>
</dbReference>
<dbReference type="OrthoDB" id="4936392at2759"/>
<keyword evidence="3" id="KW-1185">Reference proteome</keyword>
<evidence type="ECO:0000313" key="2">
    <source>
        <dbReference type="EMBL" id="CAH0001456.1"/>
    </source>
</evidence>
<gene>
    <name evidence="2" type="ORF">CBYS24578_00001511</name>
</gene>
<sequence length="444" mass="49347">MASIHAGLPVPRPSRRRVSFSPQGGVSRMPGYYNETKPPYPPRRWKRVVLPKELPSLREGSTETPTDEKSETFPTDVKSSLEPPTDYVYDAAPAYHFAPARVHNLSESTVSYCQEDDLVEMMKHSLHLATHATSIMSKEGTPSIMSKEDVASKVRDTSSSYGSKDEDDLVRARSPASPPSLNTLNETNLSRYSEGNDQLSNLHSSPRPNTPCSTLHDAVDEAAATANEWKSEPRLEMPADDQLGLDKGEEDEEVLPSDSVSQCRAPPDAIQRCPRCQCNSRATFESTRAIKSQFDGGGDAAGFESPQFGTKLHPINFGDKFQSKKRKPSTISLKSISSHIPKKAKKLKTFASDIIQEGTIRFNKLKSKLKKQNEHSRSNFEAWKANRRRARPGDPIKGKPQPSFAMFNLEKSVHGNKDEWWKEGVCRYRAPSWMVFGAGAQAAV</sequence>
<dbReference type="AlphaFoldDB" id="A0A9N9US95"/>
<evidence type="ECO:0000313" key="3">
    <source>
        <dbReference type="Proteomes" id="UP000754883"/>
    </source>
</evidence>
<feature type="compositionally biased region" description="Polar residues" evidence="1">
    <location>
        <begin position="179"/>
        <end position="213"/>
    </location>
</feature>
<feature type="region of interest" description="Disordered" evidence="1">
    <location>
        <begin position="1"/>
        <end position="83"/>
    </location>
</feature>
<feature type="compositionally biased region" description="Basic and acidic residues" evidence="1">
    <location>
        <begin position="146"/>
        <end position="156"/>
    </location>
</feature>
<feature type="region of interest" description="Disordered" evidence="1">
    <location>
        <begin position="373"/>
        <end position="402"/>
    </location>
</feature>
<organism evidence="2 3">
    <name type="scientific">Clonostachys byssicola</name>
    <dbReference type="NCBI Taxonomy" id="160290"/>
    <lineage>
        <taxon>Eukaryota</taxon>
        <taxon>Fungi</taxon>
        <taxon>Dikarya</taxon>
        <taxon>Ascomycota</taxon>
        <taxon>Pezizomycotina</taxon>
        <taxon>Sordariomycetes</taxon>
        <taxon>Hypocreomycetidae</taxon>
        <taxon>Hypocreales</taxon>
        <taxon>Bionectriaceae</taxon>
        <taxon>Clonostachys</taxon>
    </lineage>
</organism>
<comment type="caution">
    <text evidence="2">The sequence shown here is derived from an EMBL/GenBank/DDBJ whole genome shotgun (WGS) entry which is preliminary data.</text>
</comment>
<accession>A0A9N9US95</accession>
<reference evidence="2 3" key="2">
    <citation type="submission" date="2021-10" db="EMBL/GenBank/DDBJ databases">
        <authorList>
            <person name="Piombo E."/>
        </authorList>
    </citation>
    <scope>NUCLEOTIDE SEQUENCE [LARGE SCALE GENOMIC DNA]</scope>
</reference>